<sequence length="637" mass="71123">MTSLSRAAEHGHELDSLRTHKDLHHVDSLSRAREGQWDDVHYGKLRNHSHSDSSGSSSYANSIVSTASLASSATDLSRNTGYSAVQIARATQELVRVLQDDDDLARLYKRAIVDPSIGPEKLERNLRRSFRNYADILGRAAGDTLEYLASRLVKLKARAVAQVIVQKYGPNNSVKTTRQDQEQSSDEETDDRPVDESIFQDIISFREFLVEGEAFTMLHSQIRSFVIPKKERGEDIKASLSMNIEETPHSSLTNKLGNMETSDYTYSPTIWMRALVTHLTVFTSAALIACGYLEPPLKVGFTRLRWMCRCGDELHGDVVEFRAGGISRLIERMQRSTGTKVMATTYNENGPNQQYISPAPAWIRAAAGKISSTFSRSGNLKECLPQHTNQITPSTSAPSSSSHTPVQNLLLMACMQGDQQLRRIVHQEPIDDITTDKALFTFMKMQLTKRRSSFSQLFSLRSIQGLHFVKFRLWASGDAEVYDSCCTSPTPHACQRIPPATIVEPSKDAEYRCTPAGPLDVGPPIVSRLMLHWLKSPECVHEDETLVLDQLPKRTCGRLEGKIRHPADGWGLHFEEGQDYRILANMLLLALMASLLFAIFWSYFKDDVQGAFGVAQYIVGLAVAFVALVANRSGRLV</sequence>
<keyword evidence="2" id="KW-0812">Transmembrane</keyword>
<dbReference type="OrthoDB" id="5355526at2759"/>
<keyword evidence="4" id="KW-1185">Reference proteome</keyword>
<reference evidence="3" key="1">
    <citation type="journal article" date="2021" name="Nat. Commun.">
        <title>Genetic determinants of endophytism in the Arabidopsis root mycobiome.</title>
        <authorList>
            <person name="Mesny F."/>
            <person name="Miyauchi S."/>
            <person name="Thiergart T."/>
            <person name="Pickel B."/>
            <person name="Atanasova L."/>
            <person name="Karlsson M."/>
            <person name="Huettel B."/>
            <person name="Barry K.W."/>
            <person name="Haridas S."/>
            <person name="Chen C."/>
            <person name="Bauer D."/>
            <person name="Andreopoulos W."/>
            <person name="Pangilinan J."/>
            <person name="LaButti K."/>
            <person name="Riley R."/>
            <person name="Lipzen A."/>
            <person name="Clum A."/>
            <person name="Drula E."/>
            <person name="Henrissat B."/>
            <person name="Kohler A."/>
            <person name="Grigoriev I.V."/>
            <person name="Martin F.M."/>
            <person name="Hacquard S."/>
        </authorList>
    </citation>
    <scope>NUCLEOTIDE SEQUENCE</scope>
    <source>
        <strain evidence="3">MPI-SDFR-AT-0120</strain>
    </source>
</reference>
<evidence type="ECO:0000313" key="4">
    <source>
        <dbReference type="Proteomes" id="UP000813461"/>
    </source>
</evidence>
<feature type="transmembrane region" description="Helical" evidence="2">
    <location>
        <begin position="582"/>
        <end position="604"/>
    </location>
</feature>
<evidence type="ECO:0000256" key="2">
    <source>
        <dbReference type="SAM" id="Phobius"/>
    </source>
</evidence>
<organism evidence="3 4">
    <name type="scientific">Paraphoma chrysanthemicola</name>
    <dbReference type="NCBI Taxonomy" id="798071"/>
    <lineage>
        <taxon>Eukaryota</taxon>
        <taxon>Fungi</taxon>
        <taxon>Dikarya</taxon>
        <taxon>Ascomycota</taxon>
        <taxon>Pezizomycotina</taxon>
        <taxon>Dothideomycetes</taxon>
        <taxon>Pleosporomycetidae</taxon>
        <taxon>Pleosporales</taxon>
        <taxon>Pleosporineae</taxon>
        <taxon>Phaeosphaeriaceae</taxon>
        <taxon>Paraphoma</taxon>
    </lineage>
</organism>
<keyword evidence="2" id="KW-0472">Membrane</keyword>
<proteinExistence type="predicted"/>
<dbReference type="Proteomes" id="UP000813461">
    <property type="component" value="Unassembled WGS sequence"/>
</dbReference>
<keyword evidence="2" id="KW-1133">Transmembrane helix</keyword>
<dbReference type="AlphaFoldDB" id="A0A8K0VYY8"/>
<accession>A0A8K0VYY8</accession>
<comment type="caution">
    <text evidence="3">The sequence shown here is derived from an EMBL/GenBank/DDBJ whole genome shotgun (WGS) entry which is preliminary data.</text>
</comment>
<feature type="transmembrane region" description="Helical" evidence="2">
    <location>
        <begin position="610"/>
        <end position="630"/>
    </location>
</feature>
<protein>
    <submittedName>
        <fullName evidence="3">Uncharacterized protein</fullName>
    </submittedName>
</protein>
<feature type="region of interest" description="Disordered" evidence="1">
    <location>
        <begin position="172"/>
        <end position="193"/>
    </location>
</feature>
<dbReference type="EMBL" id="JAGMVJ010000010">
    <property type="protein sequence ID" value="KAH7086938.1"/>
    <property type="molecule type" value="Genomic_DNA"/>
</dbReference>
<name>A0A8K0VYY8_9PLEO</name>
<gene>
    <name evidence="3" type="ORF">FB567DRAFT_443733</name>
</gene>
<evidence type="ECO:0000256" key="1">
    <source>
        <dbReference type="SAM" id="MobiDB-lite"/>
    </source>
</evidence>
<evidence type="ECO:0000313" key="3">
    <source>
        <dbReference type="EMBL" id="KAH7086938.1"/>
    </source>
</evidence>